<evidence type="ECO:0000313" key="7">
    <source>
        <dbReference type="EMBL" id="KZT68262.1"/>
    </source>
</evidence>
<feature type="transmembrane region" description="Helical" evidence="6">
    <location>
        <begin position="219"/>
        <end position="241"/>
    </location>
</feature>
<dbReference type="OrthoDB" id="165382at2759"/>
<feature type="transmembrane region" description="Helical" evidence="6">
    <location>
        <begin position="93"/>
        <end position="111"/>
    </location>
</feature>
<protein>
    <recommendedName>
        <fullName evidence="9">DUF803-domain-containing protein</fullName>
    </recommendedName>
</protein>
<evidence type="ECO:0008006" key="9">
    <source>
        <dbReference type="Google" id="ProtNLM"/>
    </source>
</evidence>
<reference evidence="7 8" key="1">
    <citation type="journal article" date="2016" name="Mol. Biol. Evol.">
        <title>Comparative Genomics of Early-Diverging Mushroom-Forming Fungi Provides Insights into the Origins of Lignocellulose Decay Capabilities.</title>
        <authorList>
            <person name="Nagy L.G."/>
            <person name="Riley R."/>
            <person name="Tritt A."/>
            <person name="Adam C."/>
            <person name="Daum C."/>
            <person name="Floudas D."/>
            <person name="Sun H."/>
            <person name="Yadav J.S."/>
            <person name="Pangilinan J."/>
            <person name="Larsson K.H."/>
            <person name="Matsuura K."/>
            <person name="Barry K."/>
            <person name="Labutti K."/>
            <person name="Kuo R."/>
            <person name="Ohm R.A."/>
            <person name="Bhattacharya S.S."/>
            <person name="Shirouzu T."/>
            <person name="Yoshinaga Y."/>
            <person name="Martin F.M."/>
            <person name="Grigoriev I.V."/>
            <person name="Hibbett D.S."/>
        </authorList>
    </citation>
    <scope>NUCLEOTIDE SEQUENCE [LARGE SCALE GENOMIC DNA]</scope>
    <source>
        <strain evidence="7 8">L-15889</strain>
    </source>
</reference>
<evidence type="ECO:0000256" key="5">
    <source>
        <dbReference type="SAM" id="MobiDB-lite"/>
    </source>
</evidence>
<dbReference type="Proteomes" id="UP000076727">
    <property type="component" value="Unassembled WGS sequence"/>
</dbReference>
<keyword evidence="2 6" id="KW-0812">Transmembrane</keyword>
<evidence type="ECO:0000313" key="8">
    <source>
        <dbReference type="Proteomes" id="UP000076727"/>
    </source>
</evidence>
<evidence type="ECO:0000256" key="6">
    <source>
        <dbReference type="SAM" id="Phobius"/>
    </source>
</evidence>
<evidence type="ECO:0000256" key="3">
    <source>
        <dbReference type="ARBA" id="ARBA00022989"/>
    </source>
</evidence>
<dbReference type="GO" id="GO:0015095">
    <property type="term" value="F:magnesium ion transmembrane transporter activity"/>
    <property type="evidence" value="ECO:0007669"/>
    <property type="project" value="InterPro"/>
</dbReference>
<feature type="compositionally biased region" description="Basic and acidic residues" evidence="5">
    <location>
        <begin position="386"/>
        <end position="398"/>
    </location>
</feature>
<name>A0A165PIR8_9APHY</name>
<evidence type="ECO:0000256" key="1">
    <source>
        <dbReference type="ARBA" id="ARBA00004141"/>
    </source>
</evidence>
<dbReference type="InterPro" id="IPR037185">
    <property type="entry name" value="EmrE-like"/>
</dbReference>
<accession>A0A165PIR8</accession>
<feature type="transmembrane region" description="Helical" evidence="6">
    <location>
        <begin position="285"/>
        <end position="304"/>
    </location>
</feature>
<sequence length="438" mass="47891">MVLYILSQVIGSTLALQYMRAEYVAPLGSTSLIFNFLFAKFLVDTPVTNYDIYGTIVVILGVVGIVAFGSINSGLGEETSAEHLAYLWSRSNWLAYFFFMTFSLIIVYIFISQLEQVLNARGDINAEPFAGMSQRRSGAAAPVGFYQKSTAAIESLMMWIREKLELWTAPQDDKRVAWTLGIGWACCGGGLAGGCLVFAKASVKVISGSVSHENSGNQIGRASTIFTFIFLAITAVSQIICLNRGLKVYDSTLVVPVFYGVYTGAGFLDSLIFNDEVDAYQPWTLFLIFVSMIILISGVVMLTYKKPEKKATTAGTPGNVAMASRSPRGTGRKGSGEGEDEQDALRTGDEPDSEEIWQIGNMSDDEDGAVPHTPRPTRHRSTSARSRGEGEEEARILTEEEEEGRESTSSDATLARPENPPPYADDDYGGWEQGKLRR</sequence>
<feature type="transmembrane region" description="Helical" evidence="6">
    <location>
        <begin position="176"/>
        <end position="199"/>
    </location>
</feature>
<dbReference type="Pfam" id="PF05653">
    <property type="entry name" value="Mg_trans_NIPA"/>
    <property type="match status" value="1"/>
</dbReference>
<dbReference type="GO" id="GO:0016020">
    <property type="term" value="C:membrane"/>
    <property type="evidence" value="ECO:0007669"/>
    <property type="project" value="UniProtKB-SubCell"/>
</dbReference>
<gene>
    <name evidence="7" type="ORF">DAEQUDRAFT_692718</name>
</gene>
<evidence type="ECO:0000256" key="4">
    <source>
        <dbReference type="ARBA" id="ARBA00023136"/>
    </source>
</evidence>
<feature type="transmembrane region" description="Helical" evidence="6">
    <location>
        <begin position="23"/>
        <end position="43"/>
    </location>
</feature>
<dbReference type="SUPFAM" id="SSF103481">
    <property type="entry name" value="Multidrug resistance efflux transporter EmrE"/>
    <property type="match status" value="1"/>
</dbReference>
<keyword evidence="8" id="KW-1185">Reference proteome</keyword>
<dbReference type="PANTHER" id="PTHR12570">
    <property type="match status" value="1"/>
</dbReference>
<keyword evidence="4 6" id="KW-0472">Membrane</keyword>
<feature type="transmembrane region" description="Helical" evidence="6">
    <location>
        <begin position="50"/>
        <end position="73"/>
    </location>
</feature>
<dbReference type="PANTHER" id="PTHR12570:SF82">
    <property type="entry name" value="NIPA-LIKE PROTEIN 3"/>
    <property type="match status" value="1"/>
</dbReference>
<keyword evidence="3 6" id="KW-1133">Transmembrane helix</keyword>
<dbReference type="InterPro" id="IPR008521">
    <property type="entry name" value="Mg_trans_NIPA"/>
</dbReference>
<dbReference type="EMBL" id="KV429068">
    <property type="protein sequence ID" value="KZT68262.1"/>
    <property type="molecule type" value="Genomic_DNA"/>
</dbReference>
<evidence type="ECO:0000256" key="2">
    <source>
        <dbReference type="ARBA" id="ARBA00022692"/>
    </source>
</evidence>
<proteinExistence type="predicted"/>
<organism evidence="7 8">
    <name type="scientific">Daedalea quercina L-15889</name>
    <dbReference type="NCBI Taxonomy" id="1314783"/>
    <lineage>
        <taxon>Eukaryota</taxon>
        <taxon>Fungi</taxon>
        <taxon>Dikarya</taxon>
        <taxon>Basidiomycota</taxon>
        <taxon>Agaricomycotina</taxon>
        <taxon>Agaricomycetes</taxon>
        <taxon>Polyporales</taxon>
        <taxon>Fomitopsis</taxon>
    </lineage>
</organism>
<feature type="transmembrane region" description="Helical" evidence="6">
    <location>
        <begin position="253"/>
        <end position="273"/>
    </location>
</feature>
<dbReference type="AlphaFoldDB" id="A0A165PIR8"/>
<feature type="region of interest" description="Disordered" evidence="5">
    <location>
        <begin position="310"/>
        <end position="438"/>
    </location>
</feature>
<comment type="subcellular location">
    <subcellularLocation>
        <location evidence="1">Membrane</location>
        <topology evidence="1">Multi-pass membrane protein</topology>
    </subcellularLocation>
</comment>